<feature type="domain" description="Aldehyde dehydrogenase" evidence="4">
    <location>
        <begin position="8"/>
        <end position="465"/>
    </location>
</feature>
<dbReference type="PANTHER" id="PTHR43353">
    <property type="entry name" value="SUCCINATE-SEMIALDEHYDE DEHYDROGENASE, MITOCHONDRIAL"/>
    <property type="match status" value="1"/>
</dbReference>
<evidence type="ECO:0000256" key="1">
    <source>
        <dbReference type="ARBA" id="ARBA00009986"/>
    </source>
</evidence>
<evidence type="ECO:0000313" key="6">
    <source>
        <dbReference type="Proteomes" id="UP001501459"/>
    </source>
</evidence>
<dbReference type="InterPro" id="IPR016161">
    <property type="entry name" value="Ald_DH/histidinol_DH"/>
</dbReference>
<name>A0ABP3IZ64_9BACI</name>
<organism evidence="5 6">
    <name type="scientific">Lentibacillus halophilus</name>
    <dbReference type="NCBI Taxonomy" id="295065"/>
    <lineage>
        <taxon>Bacteria</taxon>
        <taxon>Bacillati</taxon>
        <taxon>Bacillota</taxon>
        <taxon>Bacilli</taxon>
        <taxon>Bacillales</taxon>
        <taxon>Bacillaceae</taxon>
        <taxon>Lentibacillus</taxon>
    </lineage>
</organism>
<dbReference type="PANTHER" id="PTHR43353:SF5">
    <property type="entry name" value="SUCCINATE-SEMIALDEHYDE DEHYDROGENASE, MITOCHONDRIAL"/>
    <property type="match status" value="1"/>
</dbReference>
<evidence type="ECO:0000256" key="3">
    <source>
        <dbReference type="PIRNR" id="PIRNR036492"/>
    </source>
</evidence>
<dbReference type="SUPFAM" id="SSF53720">
    <property type="entry name" value="ALDH-like"/>
    <property type="match status" value="1"/>
</dbReference>
<dbReference type="InterPro" id="IPR016163">
    <property type="entry name" value="Ald_DH_C"/>
</dbReference>
<evidence type="ECO:0000259" key="4">
    <source>
        <dbReference type="Pfam" id="PF00171"/>
    </source>
</evidence>
<accession>A0ABP3IZ64</accession>
<comment type="similarity">
    <text evidence="1 3">Belongs to the aldehyde dehydrogenase family.</text>
</comment>
<sequence length="473" mass="51463">MFINGKWLSGKKEMEVKNPANGDIVGTVPRVEKEDVNEAIDSAHEAFNTWSGLSSKERASYMYKVAELMRGRKEELARTATLEMGKSLKDMNGEVQMAIDYIQWFAEEAQRVYGETVPSKANKVVNVIKQPVGVVGAITPWNFPVAMIARKIAPAIAVGCTVVLKPSSNSPLSAKLIFEMFEEAGMPSGVVNLVSGSAGEISDTLLNSSKVKKISFTGSTEVGKELMAESAKTVKKLSLELGGHAPYIVFEDADLDLAVDQLVAGKFRCAGQTCVSMNRVYVQESVKDEFVQKLEEKVKDVKMGDGLDPETFVGPLVNESGVKKVEEQVTDAVQKGAKVVVGGQRPQSETFQKGSFYEPTVLTEVDETMLISYEETFGPVAPIFSFKTEEEVISKANSTPFGLASYFYTNDLSRGHRVAQQLDFGIVGLNDSLPITASVPFGGIKESGFGKEGGHQGIDEYVVEKLFSTQIKQ</sequence>
<evidence type="ECO:0000256" key="2">
    <source>
        <dbReference type="ARBA" id="ARBA00023002"/>
    </source>
</evidence>
<dbReference type="Pfam" id="PF00171">
    <property type="entry name" value="Aldedh"/>
    <property type="match status" value="1"/>
</dbReference>
<dbReference type="InterPro" id="IPR012394">
    <property type="entry name" value="Aldehyde_DH_NAD(P)"/>
</dbReference>
<dbReference type="Proteomes" id="UP001501459">
    <property type="component" value="Unassembled WGS sequence"/>
</dbReference>
<dbReference type="InterPro" id="IPR050740">
    <property type="entry name" value="Aldehyde_DH_Superfamily"/>
</dbReference>
<dbReference type="EMBL" id="BAAADM010000020">
    <property type="protein sequence ID" value="GAA0433716.1"/>
    <property type="molecule type" value="Genomic_DNA"/>
</dbReference>
<dbReference type="Gene3D" id="3.40.605.10">
    <property type="entry name" value="Aldehyde Dehydrogenase, Chain A, domain 1"/>
    <property type="match status" value="1"/>
</dbReference>
<dbReference type="InterPro" id="IPR015590">
    <property type="entry name" value="Aldehyde_DH_dom"/>
</dbReference>
<dbReference type="RefSeq" id="WP_343751322.1">
    <property type="nucleotide sequence ID" value="NZ_BAAADM010000020.1"/>
</dbReference>
<keyword evidence="2 3" id="KW-0560">Oxidoreductase</keyword>
<dbReference type="CDD" id="cd07103">
    <property type="entry name" value="ALDH_F5_SSADH_GabD"/>
    <property type="match status" value="1"/>
</dbReference>
<comment type="caution">
    <text evidence="5">The sequence shown here is derived from an EMBL/GenBank/DDBJ whole genome shotgun (WGS) entry which is preliminary data.</text>
</comment>
<gene>
    <name evidence="5" type="primary">gabD_2</name>
    <name evidence="5" type="ORF">GCM10008983_07870</name>
</gene>
<protein>
    <recommendedName>
        <fullName evidence="3">Aldehyde dehydrogenase</fullName>
    </recommendedName>
</protein>
<dbReference type="Gene3D" id="3.40.309.10">
    <property type="entry name" value="Aldehyde Dehydrogenase, Chain A, domain 2"/>
    <property type="match status" value="1"/>
</dbReference>
<dbReference type="PIRSF" id="PIRSF036492">
    <property type="entry name" value="ALDH"/>
    <property type="match status" value="1"/>
</dbReference>
<dbReference type="InterPro" id="IPR016162">
    <property type="entry name" value="Ald_DH_N"/>
</dbReference>
<proteinExistence type="inferred from homology"/>
<evidence type="ECO:0000313" key="5">
    <source>
        <dbReference type="EMBL" id="GAA0433716.1"/>
    </source>
</evidence>
<keyword evidence="6" id="KW-1185">Reference proteome</keyword>
<reference evidence="6" key="1">
    <citation type="journal article" date="2019" name="Int. J. Syst. Evol. Microbiol.">
        <title>The Global Catalogue of Microorganisms (GCM) 10K type strain sequencing project: providing services to taxonomists for standard genome sequencing and annotation.</title>
        <authorList>
            <consortium name="The Broad Institute Genomics Platform"/>
            <consortium name="The Broad Institute Genome Sequencing Center for Infectious Disease"/>
            <person name="Wu L."/>
            <person name="Ma J."/>
        </authorList>
    </citation>
    <scope>NUCLEOTIDE SEQUENCE [LARGE SCALE GENOMIC DNA]</scope>
    <source>
        <strain evidence="6">JCM 12149</strain>
    </source>
</reference>